<protein>
    <submittedName>
        <fullName evidence="5">4-hydroxybutyrate--acetyl-CoA CoA transferase</fullName>
    </submittedName>
</protein>
<organism evidence="5 6">
    <name type="scientific">Fusibacter paucivorans</name>
    <dbReference type="NCBI Taxonomy" id="76009"/>
    <lineage>
        <taxon>Bacteria</taxon>
        <taxon>Bacillati</taxon>
        <taxon>Bacillota</taxon>
        <taxon>Clostridia</taxon>
        <taxon>Eubacteriales</taxon>
        <taxon>Eubacteriales Family XII. Incertae Sedis</taxon>
        <taxon>Fusibacter</taxon>
    </lineage>
</organism>
<comment type="caution">
    <text evidence="5">The sequence shown here is derived from an EMBL/GenBank/DDBJ whole genome shotgun (WGS) entry which is preliminary data.</text>
</comment>
<evidence type="ECO:0000259" key="3">
    <source>
        <dbReference type="Pfam" id="PF02550"/>
    </source>
</evidence>
<feature type="domain" description="Acetyl-CoA hydrolase/transferase C-terminal" evidence="4">
    <location>
        <begin position="271"/>
        <end position="432"/>
    </location>
</feature>
<dbReference type="InterPro" id="IPR037171">
    <property type="entry name" value="NagB/RpiA_transferase-like"/>
</dbReference>
<dbReference type="InterPro" id="IPR026888">
    <property type="entry name" value="AcetylCoA_hyd_C"/>
</dbReference>
<dbReference type="InterPro" id="IPR046433">
    <property type="entry name" value="ActCoA_hydro"/>
</dbReference>
<dbReference type="GO" id="GO:0016740">
    <property type="term" value="F:transferase activity"/>
    <property type="evidence" value="ECO:0007669"/>
    <property type="project" value="UniProtKB-KW"/>
</dbReference>
<keyword evidence="2 5" id="KW-0808">Transferase</keyword>
<dbReference type="PANTHER" id="PTHR21432">
    <property type="entry name" value="ACETYL-COA HYDROLASE-RELATED"/>
    <property type="match status" value="1"/>
</dbReference>
<evidence type="ECO:0000256" key="2">
    <source>
        <dbReference type="ARBA" id="ARBA00022679"/>
    </source>
</evidence>
<sequence>MYQQRYQQKRISVEDAVGLVQSNQHIVLGGGPIEPWEFIANLPKVSDRLKNVKISALLSMKAHEIMVNPKYKGIFELDSGFYSGVHRASNKLGLCSHMPTHLRNCADGVLRRGTPDIYVVTVSAMDQHGYVTTGPGAIYEPEMIHSAKTVIFEVNSRSPRTFGDTVFHISDADYVYEVDRPVPVLPSAPISDEDRIIGSYIAELIEDGSTIQLGIGGIPNAAAQALMEKKDLGIHTEMLNDAMVDLVRAGVVTGRCKTLYPDKIITSFCMGSQKVYDFIDNNPGILHFKAQYTNAPDLVKQNYKMVSVNTTIMVDFSGQCASESVRSEQISGTGGQVETSIGAQMAMHGKSIIALHATAEIKMPDTGERKRVSNIVPFLEPGTIVTLTRTDVDYVVTEYGVAHLKGLTVKERTKALIAIAHPDFRAELEAAAQKYHFI</sequence>
<comment type="similarity">
    <text evidence="1">Belongs to the acetyl-CoA hydrolase/transferase family.</text>
</comment>
<evidence type="ECO:0000256" key="1">
    <source>
        <dbReference type="ARBA" id="ARBA00009632"/>
    </source>
</evidence>
<proteinExistence type="inferred from homology"/>
<feature type="domain" description="Acetyl-CoA hydrolase/transferase N-terminal" evidence="3">
    <location>
        <begin position="2"/>
        <end position="186"/>
    </location>
</feature>
<gene>
    <name evidence="5" type="ORF">KHM83_14095</name>
</gene>
<dbReference type="InterPro" id="IPR003702">
    <property type="entry name" value="ActCoA_hydro_N"/>
</dbReference>
<accession>A0ABS5PSG6</accession>
<reference evidence="5 6" key="1">
    <citation type="submission" date="2021-05" db="EMBL/GenBank/DDBJ databases">
        <title>Fusibacter ferrireducens sp. nov., an anaerobic, sulfur- and Fe-reducing bacterium isolated from the mangrove sediment.</title>
        <authorList>
            <person name="Qiu D."/>
        </authorList>
    </citation>
    <scope>NUCLEOTIDE SEQUENCE [LARGE SCALE GENOMIC DNA]</scope>
    <source>
        <strain evidence="5 6">DSM 12116</strain>
    </source>
</reference>
<dbReference type="SUPFAM" id="SSF100950">
    <property type="entry name" value="NagB/RpiA/CoA transferase-like"/>
    <property type="match status" value="2"/>
</dbReference>
<keyword evidence="6" id="KW-1185">Reference proteome</keyword>
<dbReference type="InterPro" id="IPR038460">
    <property type="entry name" value="AcetylCoA_hyd_C_sf"/>
</dbReference>
<evidence type="ECO:0000259" key="4">
    <source>
        <dbReference type="Pfam" id="PF13336"/>
    </source>
</evidence>
<dbReference type="Gene3D" id="3.40.1080.20">
    <property type="entry name" value="Acetyl-CoA hydrolase/transferase C-terminal domain"/>
    <property type="match status" value="1"/>
</dbReference>
<dbReference type="Gene3D" id="3.30.750.70">
    <property type="entry name" value="4-hydroxybutyrate coenzyme like domains"/>
    <property type="match status" value="1"/>
</dbReference>
<name>A0ABS5PSG6_9FIRM</name>
<dbReference type="RefSeq" id="WP_213237674.1">
    <property type="nucleotide sequence ID" value="NZ_JAHBCL010000026.1"/>
</dbReference>
<dbReference type="Pfam" id="PF13336">
    <property type="entry name" value="AcetylCoA_hyd_C"/>
    <property type="match status" value="1"/>
</dbReference>
<dbReference type="EMBL" id="JAHBCL010000026">
    <property type="protein sequence ID" value="MBS7527812.1"/>
    <property type="molecule type" value="Genomic_DNA"/>
</dbReference>
<evidence type="ECO:0000313" key="6">
    <source>
        <dbReference type="Proteomes" id="UP000746471"/>
    </source>
</evidence>
<evidence type="ECO:0000313" key="5">
    <source>
        <dbReference type="EMBL" id="MBS7527812.1"/>
    </source>
</evidence>
<dbReference type="Gene3D" id="3.40.1080.10">
    <property type="entry name" value="Glutaconate Coenzyme A-transferase"/>
    <property type="match status" value="1"/>
</dbReference>
<dbReference type="PANTHER" id="PTHR21432:SF20">
    <property type="entry name" value="ACETYL-COA HYDROLASE"/>
    <property type="match status" value="1"/>
</dbReference>
<dbReference type="Pfam" id="PF02550">
    <property type="entry name" value="AcetylCoA_hydro"/>
    <property type="match status" value="1"/>
</dbReference>
<dbReference type="Proteomes" id="UP000746471">
    <property type="component" value="Unassembled WGS sequence"/>
</dbReference>